<name>A0A3M7PLN7_BRAPC</name>
<feature type="compositionally biased region" description="Basic residues" evidence="2">
    <location>
        <begin position="208"/>
        <end position="220"/>
    </location>
</feature>
<evidence type="ECO:0000256" key="1">
    <source>
        <dbReference type="SAM" id="Coils"/>
    </source>
</evidence>
<keyword evidence="4" id="KW-1185">Reference proteome</keyword>
<dbReference type="Proteomes" id="UP000276133">
    <property type="component" value="Unassembled WGS sequence"/>
</dbReference>
<dbReference type="EMBL" id="REGN01010007">
    <property type="protein sequence ID" value="RMZ99878.1"/>
    <property type="molecule type" value="Genomic_DNA"/>
</dbReference>
<reference evidence="3 4" key="1">
    <citation type="journal article" date="2018" name="Sci. Rep.">
        <title>Genomic signatures of local adaptation to the degree of environmental predictability in rotifers.</title>
        <authorList>
            <person name="Franch-Gras L."/>
            <person name="Hahn C."/>
            <person name="Garcia-Roger E.M."/>
            <person name="Carmona M.J."/>
            <person name="Serra M."/>
            <person name="Gomez A."/>
        </authorList>
    </citation>
    <scope>NUCLEOTIDE SEQUENCE [LARGE SCALE GENOMIC DNA]</scope>
    <source>
        <strain evidence="3">HYR1</strain>
    </source>
</reference>
<evidence type="ECO:0000256" key="2">
    <source>
        <dbReference type="SAM" id="MobiDB-lite"/>
    </source>
</evidence>
<evidence type="ECO:0000313" key="4">
    <source>
        <dbReference type="Proteomes" id="UP000276133"/>
    </source>
</evidence>
<comment type="caution">
    <text evidence="3">The sequence shown here is derived from an EMBL/GenBank/DDBJ whole genome shotgun (WGS) entry which is preliminary data.</text>
</comment>
<gene>
    <name evidence="3" type="ORF">BpHYR1_018854</name>
</gene>
<dbReference type="AlphaFoldDB" id="A0A3M7PLN7"/>
<feature type="region of interest" description="Disordered" evidence="2">
    <location>
        <begin position="203"/>
        <end position="236"/>
    </location>
</feature>
<sequence>MDSHTANQGFFHSTINDFEDNPFDSGELNDIFPDSPESFMFLRRLLIDNWNRSNQIIQNQSEKLITANQLNYELTCELINLRKKYEELENKINSTVVLNNHYESLQTPVKSRNVQDDASDPELVLELNEEIKTKSFCKSVSSPAIMTNVKQKEEPRVKKEFRLFNTKISISHTKRPHKDKDNDIISNEIEKKNMDAMVKTPSLISLLKKPKKEQKQKSKRLSSSMTENLRVFDKNS</sequence>
<protein>
    <submittedName>
        <fullName evidence="3">Uncharacterized protein</fullName>
    </submittedName>
</protein>
<proteinExistence type="predicted"/>
<organism evidence="3 4">
    <name type="scientific">Brachionus plicatilis</name>
    <name type="common">Marine rotifer</name>
    <name type="synonym">Brachionus muelleri</name>
    <dbReference type="NCBI Taxonomy" id="10195"/>
    <lineage>
        <taxon>Eukaryota</taxon>
        <taxon>Metazoa</taxon>
        <taxon>Spiralia</taxon>
        <taxon>Gnathifera</taxon>
        <taxon>Rotifera</taxon>
        <taxon>Eurotatoria</taxon>
        <taxon>Monogononta</taxon>
        <taxon>Pseudotrocha</taxon>
        <taxon>Ploima</taxon>
        <taxon>Brachionidae</taxon>
        <taxon>Brachionus</taxon>
    </lineage>
</organism>
<evidence type="ECO:0000313" key="3">
    <source>
        <dbReference type="EMBL" id="RMZ99878.1"/>
    </source>
</evidence>
<dbReference type="OrthoDB" id="10233936at2759"/>
<keyword evidence="1" id="KW-0175">Coiled coil</keyword>
<feature type="coiled-coil region" evidence="1">
    <location>
        <begin position="71"/>
        <end position="98"/>
    </location>
</feature>
<accession>A0A3M7PLN7</accession>